<name>A0A6C0M370_9ZZZZ</name>
<protein>
    <submittedName>
        <fullName evidence="2">Uncharacterized protein</fullName>
    </submittedName>
</protein>
<dbReference type="EMBL" id="MN740616">
    <property type="protein sequence ID" value="QHU35932.1"/>
    <property type="molecule type" value="Genomic_DNA"/>
</dbReference>
<feature type="transmembrane region" description="Helical" evidence="1">
    <location>
        <begin position="104"/>
        <end position="122"/>
    </location>
</feature>
<evidence type="ECO:0000313" key="2">
    <source>
        <dbReference type="EMBL" id="QHU35932.1"/>
    </source>
</evidence>
<reference evidence="2" key="1">
    <citation type="journal article" date="2020" name="Nature">
        <title>Giant virus diversity and host interactions through global metagenomics.</title>
        <authorList>
            <person name="Schulz F."/>
            <person name="Roux S."/>
            <person name="Paez-Espino D."/>
            <person name="Jungbluth S."/>
            <person name="Walsh D.A."/>
            <person name="Denef V.J."/>
            <person name="McMahon K.D."/>
            <person name="Konstantinidis K.T."/>
            <person name="Eloe-Fadrosh E.A."/>
            <person name="Kyrpides N.C."/>
            <person name="Woyke T."/>
        </authorList>
    </citation>
    <scope>NUCLEOTIDE SEQUENCE</scope>
    <source>
        <strain evidence="2">GVMAG-S-1035085-51</strain>
    </source>
</reference>
<accession>A0A6C0M370</accession>
<proteinExistence type="predicted"/>
<sequence>MADFSLEDLVNMKLDDAEEVEYIKKPYKRSKKHSKKPVIEDSESEPDYVECNKTKKKSGCMISSKIREILIIYILFIFFSSKFATGQADRIMRIQVQDYSIYDLLVRGIVMVLLFFIFCRLFK</sequence>
<organism evidence="2">
    <name type="scientific">viral metagenome</name>
    <dbReference type="NCBI Taxonomy" id="1070528"/>
    <lineage>
        <taxon>unclassified sequences</taxon>
        <taxon>metagenomes</taxon>
        <taxon>organismal metagenomes</taxon>
    </lineage>
</organism>
<keyword evidence="1" id="KW-0812">Transmembrane</keyword>
<keyword evidence="1" id="KW-0472">Membrane</keyword>
<keyword evidence="1" id="KW-1133">Transmembrane helix</keyword>
<feature type="transmembrane region" description="Helical" evidence="1">
    <location>
        <begin position="66"/>
        <end position="84"/>
    </location>
</feature>
<evidence type="ECO:0000256" key="1">
    <source>
        <dbReference type="SAM" id="Phobius"/>
    </source>
</evidence>
<dbReference type="AlphaFoldDB" id="A0A6C0M370"/>